<dbReference type="RefSeq" id="WP_202721724.1">
    <property type="nucleotide sequence ID" value="NZ_BPEX01000023.1"/>
</dbReference>
<proteinExistence type="predicted"/>
<keyword evidence="1" id="KW-0732">Signal</keyword>
<accession>A0ABS1SY26</accession>
<sequence>MNFKKATVATALLSSLFLVGCSSTSSNQAPGFDGDPDFENVDPDFGITKPSPELPPTDDAPGNELNHWQLSDTGEILKNGEAVGIYDPTTGLVWKDGILVASVEKNTLTIHGSNDTYRIYRNELGTLTIDWGNSVVDGDWGLTPPTDTPPENGINHWQLTEEGEVLKNGEVVGTYDATTGHITKDGVLVASVEKNTLTIHGSNDTYRVYKNDSGTLSIDWENSVVDGSWGVDDKKAHLKSKANSAKVRIKTQLKR</sequence>
<protein>
    <recommendedName>
        <fullName evidence="4">Lipoprotein</fullName>
    </recommendedName>
</protein>
<dbReference type="Proteomes" id="UP000604898">
    <property type="component" value="Unassembled WGS sequence"/>
</dbReference>
<feature type="signal peptide" evidence="1">
    <location>
        <begin position="1"/>
        <end position="28"/>
    </location>
</feature>
<dbReference type="PROSITE" id="PS51257">
    <property type="entry name" value="PROKAR_LIPOPROTEIN"/>
    <property type="match status" value="1"/>
</dbReference>
<feature type="chain" id="PRO_5047367737" description="Lipoprotein" evidence="1">
    <location>
        <begin position="29"/>
        <end position="255"/>
    </location>
</feature>
<comment type="caution">
    <text evidence="2">The sequence shown here is derived from an EMBL/GenBank/DDBJ whole genome shotgun (WGS) entry which is preliminary data.</text>
</comment>
<evidence type="ECO:0008006" key="4">
    <source>
        <dbReference type="Google" id="ProtNLM"/>
    </source>
</evidence>
<keyword evidence="3" id="KW-1185">Reference proteome</keyword>
<dbReference type="EMBL" id="JAESVD010000005">
    <property type="protein sequence ID" value="MBL4913455.1"/>
    <property type="molecule type" value="Genomic_DNA"/>
</dbReference>
<evidence type="ECO:0000256" key="1">
    <source>
        <dbReference type="SAM" id="SignalP"/>
    </source>
</evidence>
<organism evidence="2 3">
    <name type="scientific">Shewanella schlegeliana</name>
    <dbReference type="NCBI Taxonomy" id="190308"/>
    <lineage>
        <taxon>Bacteria</taxon>
        <taxon>Pseudomonadati</taxon>
        <taxon>Pseudomonadota</taxon>
        <taxon>Gammaproteobacteria</taxon>
        <taxon>Alteromonadales</taxon>
        <taxon>Shewanellaceae</taxon>
        <taxon>Shewanella</taxon>
    </lineage>
</organism>
<gene>
    <name evidence="2" type="ORF">JMA39_09905</name>
</gene>
<evidence type="ECO:0000313" key="3">
    <source>
        <dbReference type="Proteomes" id="UP000604898"/>
    </source>
</evidence>
<reference evidence="2 3" key="1">
    <citation type="submission" date="2021-01" db="EMBL/GenBank/DDBJ databases">
        <title>Genome sequence of Shewanella schlegeliana JCM 11561.</title>
        <authorList>
            <person name="Zhang H."/>
            <person name="Li C."/>
        </authorList>
    </citation>
    <scope>NUCLEOTIDE SEQUENCE [LARGE SCALE GENOMIC DNA]</scope>
    <source>
        <strain evidence="2 3">JCM 11561</strain>
    </source>
</reference>
<evidence type="ECO:0000313" key="2">
    <source>
        <dbReference type="EMBL" id="MBL4913455.1"/>
    </source>
</evidence>
<name>A0ABS1SY26_9GAMM</name>